<sequence>MTIKLRNKNKHQREQNHYTINEEITRGGKRVLVSVVVVVVVVVVVAVVVVVVQGGLDKGLKGVRV</sequence>
<comment type="caution">
    <text evidence="2">The sequence shown here is derived from an EMBL/GenBank/DDBJ whole genome shotgun (WGS) entry which is preliminary data.</text>
</comment>
<proteinExistence type="predicted"/>
<keyword evidence="1" id="KW-0472">Membrane</keyword>
<accession>A0A5B7JSR4</accession>
<name>A0A5B7JSR4_PORTR</name>
<feature type="transmembrane region" description="Helical" evidence="1">
    <location>
        <begin position="31"/>
        <end position="56"/>
    </location>
</feature>
<evidence type="ECO:0000313" key="3">
    <source>
        <dbReference type="Proteomes" id="UP000324222"/>
    </source>
</evidence>
<dbReference type="AlphaFoldDB" id="A0A5B7JSR4"/>
<organism evidence="2 3">
    <name type="scientific">Portunus trituberculatus</name>
    <name type="common">Swimming crab</name>
    <name type="synonym">Neptunus trituberculatus</name>
    <dbReference type="NCBI Taxonomy" id="210409"/>
    <lineage>
        <taxon>Eukaryota</taxon>
        <taxon>Metazoa</taxon>
        <taxon>Ecdysozoa</taxon>
        <taxon>Arthropoda</taxon>
        <taxon>Crustacea</taxon>
        <taxon>Multicrustacea</taxon>
        <taxon>Malacostraca</taxon>
        <taxon>Eumalacostraca</taxon>
        <taxon>Eucarida</taxon>
        <taxon>Decapoda</taxon>
        <taxon>Pleocyemata</taxon>
        <taxon>Brachyura</taxon>
        <taxon>Eubrachyura</taxon>
        <taxon>Portunoidea</taxon>
        <taxon>Portunidae</taxon>
        <taxon>Portuninae</taxon>
        <taxon>Portunus</taxon>
    </lineage>
</organism>
<dbReference type="Proteomes" id="UP000324222">
    <property type="component" value="Unassembled WGS sequence"/>
</dbReference>
<keyword evidence="1" id="KW-1133">Transmembrane helix</keyword>
<dbReference type="EMBL" id="VSRR010104749">
    <property type="protein sequence ID" value="MPC96128.1"/>
    <property type="molecule type" value="Genomic_DNA"/>
</dbReference>
<gene>
    <name evidence="2" type="ORF">E2C01_091370</name>
</gene>
<evidence type="ECO:0000313" key="2">
    <source>
        <dbReference type="EMBL" id="MPC96128.1"/>
    </source>
</evidence>
<keyword evidence="3" id="KW-1185">Reference proteome</keyword>
<reference evidence="2 3" key="1">
    <citation type="submission" date="2019-05" db="EMBL/GenBank/DDBJ databases">
        <title>Another draft genome of Portunus trituberculatus and its Hox gene families provides insights of decapod evolution.</title>
        <authorList>
            <person name="Jeong J.-H."/>
            <person name="Song I."/>
            <person name="Kim S."/>
            <person name="Choi T."/>
            <person name="Kim D."/>
            <person name="Ryu S."/>
            <person name="Kim W."/>
        </authorList>
    </citation>
    <scope>NUCLEOTIDE SEQUENCE [LARGE SCALE GENOMIC DNA]</scope>
    <source>
        <tissue evidence="2">Muscle</tissue>
    </source>
</reference>
<protein>
    <submittedName>
        <fullName evidence="2">Uncharacterized protein</fullName>
    </submittedName>
</protein>
<evidence type="ECO:0000256" key="1">
    <source>
        <dbReference type="SAM" id="Phobius"/>
    </source>
</evidence>
<keyword evidence="1" id="KW-0812">Transmembrane</keyword>